<organism evidence="3 4">
    <name type="scientific">Dioscorea zingiberensis</name>
    <dbReference type="NCBI Taxonomy" id="325984"/>
    <lineage>
        <taxon>Eukaryota</taxon>
        <taxon>Viridiplantae</taxon>
        <taxon>Streptophyta</taxon>
        <taxon>Embryophyta</taxon>
        <taxon>Tracheophyta</taxon>
        <taxon>Spermatophyta</taxon>
        <taxon>Magnoliopsida</taxon>
        <taxon>Liliopsida</taxon>
        <taxon>Dioscoreales</taxon>
        <taxon>Dioscoreaceae</taxon>
        <taxon>Dioscorea</taxon>
    </lineage>
</organism>
<reference evidence="3" key="1">
    <citation type="submission" date="2021-03" db="EMBL/GenBank/DDBJ databases">
        <authorList>
            <person name="Li Z."/>
            <person name="Yang C."/>
        </authorList>
    </citation>
    <scope>NUCLEOTIDE SEQUENCE</scope>
    <source>
        <strain evidence="3">Dzin_1.0</strain>
        <tissue evidence="3">Leaf</tissue>
    </source>
</reference>
<dbReference type="AlphaFoldDB" id="A0A9D5C430"/>
<dbReference type="PANTHER" id="PTHR33494">
    <property type="entry name" value="OS02G0793800 PROTEIN"/>
    <property type="match status" value="1"/>
</dbReference>
<evidence type="ECO:0000256" key="1">
    <source>
        <dbReference type="SAM" id="MobiDB-lite"/>
    </source>
</evidence>
<feature type="region of interest" description="Disordered" evidence="1">
    <location>
        <begin position="242"/>
        <end position="296"/>
    </location>
</feature>
<feature type="compositionally biased region" description="Basic and acidic residues" evidence="1">
    <location>
        <begin position="265"/>
        <end position="280"/>
    </location>
</feature>
<accession>A0A9D5C430</accession>
<keyword evidence="4" id="KW-1185">Reference proteome</keyword>
<protein>
    <recommendedName>
        <fullName evidence="2">TRF2/HOY1 PH-like domain-containing protein</fullName>
    </recommendedName>
</protein>
<dbReference type="InterPro" id="IPR057939">
    <property type="entry name" value="TRF2_HOY1_PH"/>
</dbReference>
<name>A0A9D5C430_9LILI</name>
<dbReference type="OrthoDB" id="1516808at2759"/>
<feature type="domain" description="TRF2/HOY1 PH-like" evidence="2">
    <location>
        <begin position="68"/>
        <end position="186"/>
    </location>
</feature>
<sequence>MDLLARDPSTLGLPGSGVLVLVPLICFHQRLSQANSAAASSIASCDLGKKDLKSTAASSTTDKLKASNFPASLLRIGSWECISRYEGDLVAKCYYAKHKLVWEVLEGGLKSKIEIQWSDITALKATCPENGPGTLDVVVSWPGNHFFQRDQPQPRETYVVASYLDFTGGQASLHKRHFLQCPQGLLSKHFEKLIQCDPRLYSLSQKPEIIIESPYFEPRCSVFEDPDDSKCHPFDSMDDDIKPTFSGFHKPGSPSDMPSTSNKSKPRDPSVRASDREARETPSPSSVMDAQAIEDNACSETDELKDHFRWDQLKVLD</sequence>
<proteinExistence type="predicted"/>
<reference evidence="3" key="2">
    <citation type="journal article" date="2022" name="Hortic Res">
        <title>The genome of Dioscorea zingiberensis sheds light on the biosynthesis, origin and evolution of the medicinally important diosgenin saponins.</title>
        <authorList>
            <person name="Li Y."/>
            <person name="Tan C."/>
            <person name="Li Z."/>
            <person name="Guo J."/>
            <person name="Li S."/>
            <person name="Chen X."/>
            <person name="Wang C."/>
            <person name="Dai X."/>
            <person name="Yang H."/>
            <person name="Song W."/>
            <person name="Hou L."/>
            <person name="Xu J."/>
            <person name="Tong Z."/>
            <person name="Xu A."/>
            <person name="Yuan X."/>
            <person name="Wang W."/>
            <person name="Yang Q."/>
            <person name="Chen L."/>
            <person name="Sun Z."/>
            <person name="Wang K."/>
            <person name="Pan B."/>
            <person name="Chen J."/>
            <person name="Bao Y."/>
            <person name="Liu F."/>
            <person name="Qi X."/>
            <person name="Gang D.R."/>
            <person name="Wen J."/>
            <person name="Li J."/>
        </authorList>
    </citation>
    <scope>NUCLEOTIDE SEQUENCE</scope>
    <source>
        <strain evidence="3">Dzin_1.0</strain>
    </source>
</reference>
<dbReference type="PANTHER" id="PTHR33494:SF1">
    <property type="entry name" value="C2H2-TYPE DOMAIN-CONTAINING PROTEIN-RELATED"/>
    <property type="match status" value="1"/>
</dbReference>
<evidence type="ECO:0000259" key="2">
    <source>
        <dbReference type="Pfam" id="PF24818"/>
    </source>
</evidence>
<dbReference type="Proteomes" id="UP001085076">
    <property type="component" value="Miscellaneous, Linkage group lg08"/>
</dbReference>
<comment type="caution">
    <text evidence="3">The sequence shown here is derived from an EMBL/GenBank/DDBJ whole genome shotgun (WGS) entry which is preliminary data.</text>
</comment>
<evidence type="ECO:0000313" key="4">
    <source>
        <dbReference type="Proteomes" id="UP001085076"/>
    </source>
</evidence>
<gene>
    <name evidence="3" type="ORF">J5N97_026941</name>
</gene>
<dbReference type="EMBL" id="JAGGNH010000008">
    <property type="protein sequence ID" value="KAJ0965803.1"/>
    <property type="molecule type" value="Genomic_DNA"/>
</dbReference>
<dbReference type="Pfam" id="PF24818">
    <property type="entry name" value="PH_TRF2_HOY1"/>
    <property type="match status" value="1"/>
</dbReference>
<evidence type="ECO:0000313" key="3">
    <source>
        <dbReference type="EMBL" id="KAJ0965803.1"/>
    </source>
</evidence>